<dbReference type="GO" id="GO:0004000">
    <property type="term" value="F:adenosine deaminase activity"/>
    <property type="evidence" value="ECO:0007669"/>
    <property type="project" value="TreeGrafter"/>
</dbReference>
<organism evidence="9">
    <name type="scientific">bioreactor metagenome</name>
    <dbReference type="NCBI Taxonomy" id="1076179"/>
    <lineage>
        <taxon>unclassified sequences</taxon>
        <taxon>metagenomes</taxon>
        <taxon>ecological metagenomes</taxon>
    </lineage>
</organism>
<sequence length="401" mass="42938">MNTTGLYLYNDTTMVRRVIVGDMPKIELHRHLEGGIRPATAWKLAQTQNIDLGFADYLSFETAALVREPIGGLDKVIGAMALTRKILASAAAIEEVAYECVQDAKADAVKLFELRFAPALLAKVSGLDYPEILEAVSRGAARACAENTGKVGEGKGARNAESAAKGLPAIEVGLICSLRRTSPQPVNAAIVKAMLEAKSRNLPVPLVGVDLSDNEWTADPETFAGLFDSLRGAGFGTTAHSGLNTSAEHLWRTIKLLKPRRIGHGILALRDPALVDEIRRRDIHLEVSVLSNWITEAVPSIQGHPLPRLLQAGLSVGINSDDPGLFGSGLSGEYELLGRVFGLSGEDFTATNLNALGSSFLPKETRDKVRKAYFTVPEAEDRREKAQGPGKAGALNQGSAE</sequence>
<name>A0A644SYZ2_9ZZZZ</name>
<dbReference type="GO" id="GO:0005829">
    <property type="term" value="C:cytosol"/>
    <property type="evidence" value="ECO:0007669"/>
    <property type="project" value="TreeGrafter"/>
</dbReference>
<dbReference type="EMBL" id="VSSQ01000010">
    <property type="protein sequence ID" value="MPL59910.1"/>
    <property type="molecule type" value="Genomic_DNA"/>
</dbReference>
<dbReference type="Gene3D" id="3.20.20.140">
    <property type="entry name" value="Metal-dependent hydrolases"/>
    <property type="match status" value="1"/>
</dbReference>
<evidence type="ECO:0000259" key="8">
    <source>
        <dbReference type="Pfam" id="PF00962"/>
    </source>
</evidence>
<reference evidence="9" key="1">
    <citation type="submission" date="2019-08" db="EMBL/GenBank/DDBJ databases">
        <authorList>
            <person name="Kucharzyk K."/>
            <person name="Murdoch R.W."/>
            <person name="Higgins S."/>
            <person name="Loffler F."/>
        </authorList>
    </citation>
    <scope>NUCLEOTIDE SEQUENCE</scope>
</reference>
<evidence type="ECO:0000313" key="9">
    <source>
        <dbReference type="EMBL" id="MPL59910.1"/>
    </source>
</evidence>
<evidence type="ECO:0000256" key="7">
    <source>
        <dbReference type="SAM" id="MobiDB-lite"/>
    </source>
</evidence>
<evidence type="ECO:0000256" key="5">
    <source>
        <dbReference type="ARBA" id="ARBA00022801"/>
    </source>
</evidence>
<proteinExistence type="inferred from homology"/>
<comment type="caution">
    <text evidence="9">The sequence shown here is derived from an EMBL/GenBank/DDBJ whole genome shotgun (WGS) entry which is preliminary data.</text>
</comment>
<dbReference type="GO" id="GO:0043103">
    <property type="term" value="P:hypoxanthine salvage"/>
    <property type="evidence" value="ECO:0007669"/>
    <property type="project" value="TreeGrafter"/>
</dbReference>
<dbReference type="PANTHER" id="PTHR11409:SF43">
    <property type="entry name" value="ADENOSINE DEAMINASE"/>
    <property type="match status" value="1"/>
</dbReference>
<dbReference type="GO" id="GO:0046103">
    <property type="term" value="P:inosine biosynthetic process"/>
    <property type="evidence" value="ECO:0007669"/>
    <property type="project" value="TreeGrafter"/>
</dbReference>
<keyword evidence="6" id="KW-0862">Zinc</keyword>
<comment type="similarity">
    <text evidence="2">Belongs to the metallo-dependent hydrolases superfamily. Adenosine and AMP deaminases family.</text>
</comment>
<feature type="region of interest" description="Disordered" evidence="7">
    <location>
        <begin position="375"/>
        <end position="401"/>
    </location>
</feature>
<feature type="domain" description="Adenosine deaminase" evidence="8">
    <location>
        <begin position="24"/>
        <end position="370"/>
    </location>
</feature>
<dbReference type="InterPro" id="IPR001365">
    <property type="entry name" value="A_deaminase_dom"/>
</dbReference>
<dbReference type="Pfam" id="PF00962">
    <property type="entry name" value="A_deaminase"/>
    <property type="match status" value="1"/>
</dbReference>
<dbReference type="PANTHER" id="PTHR11409">
    <property type="entry name" value="ADENOSINE DEAMINASE"/>
    <property type="match status" value="1"/>
</dbReference>
<dbReference type="SUPFAM" id="SSF51556">
    <property type="entry name" value="Metallo-dependent hydrolases"/>
    <property type="match status" value="1"/>
</dbReference>
<dbReference type="InterPro" id="IPR032466">
    <property type="entry name" value="Metal_Hydrolase"/>
</dbReference>
<dbReference type="AlphaFoldDB" id="A0A644SYZ2"/>
<evidence type="ECO:0000256" key="1">
    <source>
        <dbReference type="ARBA" id="ARBA00001947"/>
    </source>
</evidence>
<evidence type="ECO:0000256" key="2">
    <source>
        <dbReference type="ARBA" id="ARBA00006676"/>
    </source>
</evidence>
<evidence type="ECO:0000256" key="3">
    <source>
        <dbReference type="ARBA" id="ARBA00012784"/>
    </source>
</evidence>
<comment type="cofactor">
    <cofactor evidence="1">
        <name>Zn(2+)</name>
        <dbReference type="ChEBI" id="CHEBI:29105"/>
    </cofactor>
</comment>
<dbReference type="EC" id="3.5.4.4" evidence="3"/>
<dbReference type="GO" id="GO:0006154">
    <property type="term" value="P:adenosine catabolic process"/>
    <property type="evidence" value="ECO:0007669"/>
    <property type="project" value="TreeGrafter"/>
</dbReference>
<evidence type="ECO:0000256" key="6">
    <source>
        <dbReference type="ARBA" id="ARBA00022833"/>
    </source>
</evidence>
<keyword evidence="5 9" id="KW-0378">Hydrolase</keyword>
<dbReference type="InterPro" id="IPR006330">
    <property type="entry name" value="Ado/ade_deaminase"/>
</dbReference>
<evidence type="ECO:0000256" key="4">
    <source>
        <dbReference type="ARBA" id="ARBA00022723"/>
    </source>
</evidence>
<protein>
    <recommendedName>
        <fullName evidence="3">adenosine deaminase</fullName>
        <ecNumber evidence="3">3.5.4.4</ecNumber>
    </recommendedName>
</protein>
<keyword evidence="4" id="KW-0479">Metal-binding</keyword>
<dbReference type="GO" id="GO:0046872">
    <property type="term" value="F:metal ion binding"/>
    <property type="evidence" value="ECO:0007669"/>
    <property type="project" value="UniProtKB-KW"/>
</dbReference>
<accession>A0A644SYZ2</accession>
<gene>
    <name evidence="9" type="primary">add_1</name>
    <name evidence="9" type="ORF">SDC9_05466</name>
</gene>